<organism evidence="2 3">
    <name type="scientific">Infirmifilum uzonense</name>
    <dbReference type="NCBI Taxonomy" id="1550241"/>
    <lineage>
        <taxon>Archaea</taxon>
        <taxon>Thermoproteota</taxon>
        <taxon>Thermoprotei</taxon>
        <taxon>Thermofilales</taxon>
        <taxon>Thermofilaceae</taxon>
        <taxon>Infirmifilum</taxon>
    </lineage>
</organism>
<dbReference type="Proteomes" id="UP000067434">
    <property type="component" value="Chromosome"/>
</dbReference>
<dbReference type="EMBL" id="CP009961">
    <property type="protein sequence ID" value="AKG39031.1"/>
    <property type="molecule type" value="Genomic_DNA"/>
</dbReference>
<dbReference type="PATRIC" id="fig|1550241.5.peg.1443"/>
<dbReference type="KEGG" id="thf:MA03_06965"/>
<gene>
    <name evidence="2" type="ORF">MA03_06965</name>
</gene>
<dbReference type="AlphaFoldDB" id="A0A0F7CL97"/>
<dbReference type="Pfam" id="PF09341">
    <property type="entry name" value="Pcc1"/>
    <property type="match status" value="1"/>
</dbReference>
<protein>
    <submittedName>
        <fullName evidence="2">Uncharacterized protein</fullName>
    </submittedName>
</protein>
<dbReference type="OrthoDB" id="8982at2157"/>
<keyword evidence="3" id="KW-1185">Reference proteome</keyword>
<dbReference type="HOGENOM" id="CLU_2565934_0_0_2"/>
<reference evidence="2 3" key="1">
    <citation type="journal article" date="2015" name="Stand. Genomic Sci.">
        <title>Complete genome sequence of and proposal of Thermofilum uzonense sp. nov. a novel hyperthermophilic crenarchaeon and emended description of the genus Thermofilum.</title>
        <authorList>
            <person name="Toshchakov S.V."/>
            <person name="Korzhenkov A.A."/>
            <person name="Samarov N.I."/>
            <person name="Mazunin I.O."/>
            <person name="Mozhey O.I."/>
            <person name="Shmyr I.S."/>
            <person name="Derbikova K.S."/>
            <person name="Taranov E.A."/>
            <person name="Dominova I.N."/>
            <person name="Bonch-Osmolovskaya E.A."/>
            <person name="Patrushev M.V."/>
            <person name="Podosokorskaya O.A."/>
            <person name="Kublanov I.V."/>
        </authorList>
    </citation>
    <scope>NUCLEOTIDE SEQUENCE [LARGE SCALE GENOMIC DNA]</scope>
    <source>
        <strain evidence="2 3">1807-2</strain>
    </source>
</reference>
<dbReference type="Gene3D" id="3.30.310.50">
    <property type="entry name" value="Alpha-D-phosphohexomutase, C-terminal domain"/>
    <property type="match status" value="1"/>
</dbReference>
<sequence>MKHHAYKGCIYVYGDDSLVNVFKALQPETLGTRRYKSKSSVEYEGEMLQVCIEAERLSSFRAAFNTFLRLLSMIVELETPD</sequence>
<dbReference type="InterPro" id="IPR015419">
    <property type="entry name" value="CTAG/Pcc1"/>
</dbReference>
<comment type="similarity">
    <text evidence="1">Belongs to the CTAG/PCC1 family.</text>
</comment>
<dbReference type="GeneID" id="25401958"/>
<evidence type="ECO:0000313" key="3">
    <source>
        <dbReference type="Proteomes" id="UP000067434"/>
    </source>
</evidence>
<name>A0A0F7CL97_9CREN</name>
<dbReference type="NCBIfam" id="NF011470">
    <property type="entry name" value="PRK14887.1"/>
    <property type="match status" value="1"/>
</dbReference>
<evidence type="ECO:0000256" key="1">
    <source>
        <dbReference type="ARBA" id="ARBA00007073"/>
    </source>
</evidence>
<evidence type="ECO:0000313" key="2">
    <source>
        <dbReference type="EMBL" id="AKG39031.1"/>
    </source>
</evidence>
<accession>A0A0F7CL97</accession>
<dbReference type="RefSeq" id="WP_052884559.1">
    <property type="nucleotide sequence ID" value="NZ_CP009961.1"/>
</dbReference>
<proteinExistence type="inferred from homology"/>